<dbReference type="GO" id="GO:0043409">
    <property type="term" value="P:negative regulation of MAPK cascade"/>
    <property type="evidence" value="ECO:0007669"/>
    <property type="project" value="TreeGrafter"/>
</dbReference>
<dbReference type="InterPro" id="IPR029021">
    <property type="entry name" value="Prot-tyrosine_phosphatase-like"/>
</dbReference>
<evidence type="ECO:0000313" key="6">
    <source>
        <dbReference type="EMBL" id="PMD37966.1"/>
    </source>
</evidence>
<evidence type="ECO:0000256" key="2">
    <source>
        <dbReference type="ARBA" id="ARBA00013064"/>
    </source>
</evidence>
<protein>
    <recommendedName>
        <fullName evidence="2">protein-tyrosine-phosphatase</fullName>
        <ecNumber evidence="2">3.1.3.48</ecNumber>
    </recommendedName>
</protein>
<evidence type="ECO:0000256" key="1">
    <source>
        <dbReference type="ARBA" id="ARBA00008601"/>
    </source>
</evidence>
<dbReference type="GO" id="GO:0008330">
    <property type="term" value="F:protein tyrosine/threonine phosphatase activity"/>
    <property type="evidence" value="ECO:0007669"/>
    <property type="project" value="TreeGrafter"/>
</dbReference>
<dbReference type="GO" id="GO:0033550">
    <property type="term" value="F:MAP kinase tyrosine phosphatase activity"/>
    <property type="evidence" value="ECO:0007669"/>
    <property type="project" value="TreeGrafter"/>
</dbReference>
<dbReference type="PANTHER" id="PTHR10159">
    <property type="entry name" value="DUAL SPECIFICITY PROTEIN PHOSPHATASE"/>
    <property type="match status" value="1"/>
</dbReference>
<gene>
    <name evidence="6" type="ORF">L207DRAFT_513924</name>
</gene>
<sequence>MCLDAHPPDTTRTYLHVPLDDIDDITPHIPDILSFINRALSPNFTSGGKNKVLVHCMLGINRSAAAVVAYISGIRGMSAEDALWEVEGSS</sequence>
<evidence type="ECO:0000313" key="7">
    <source>
        <dbReference type="Proteomes" id="UP000235786"/>
    </source>
</evidence>
<feature type="domain" description="Tyrosine specific protein phosphatases" evidence="5">
    <location>
        <begin position="30"/>
        <end position="90"/>
    </location>
</feature>
<organism evidence="6 7">
    <name type="scientific">Hyaloscypha variabilis (strain UAMH 11265 / GT02V1 / F)</name>
    <name type="common">Meliniomyces variabilis</name>
    <dbReference type="NCBI Taxonomy" id="1149755"/>
    <lineage>
        <taxon>Eukaryota</taxon>
        <taxon>Fungi</taxon>
        <taxon>Dikarya</taxon>
        <taxon>Ascomycota</taxon>
        <taxon>Pezizomycotina</taxon>
        <taxon>Leotiomycetes</taxon>
        <taxon>Helotiales</taxon>
        <taxon>Hyaloscyphaceae</taxon>
        <taxon>Hyaloscypha</taxon>
        <taxon>Hyaloscypha variabilis</taxon>
    </lineage>
</organism>
<dbReference type="EC" id="3.1.3.48" evidence="2"/>
<dbReference type="STRING" id="1149755.A0A2J6RHH7"/>
<dbReference type="InterPro" id="IPR016130">
    <property type="entry name" value="Tyr_Pase_AS"/>
</dbReference>
<dbReference type="Proteomes" id="UP000235786">
    <property type="component" value="Unassembled WGS sequence"/>
</dbReference>
<evidence type="ECO:0000259" key="5">
    <source>
        <dbReference type="PROSITE" id="PS50056"/>
    </source>
</evidence>
<dbReference type="GO" id="GO:0005737">
    <property type="term" value="C:cytoplasm"/>
    <property type="evidence" value="ECO:0007669"/>
    <property type="project" value="TreeGrafter"/>
</dbReference>
<dbReference type="PANTHER" id="PTHR10159:SF519">
    <property type="entry name" value="DUAL SPECIFICITY PROTEIN PHOSPHATASE MPK3"/>
    <property type="match status" value="1"/>
</dbReference>
<dbReference type="AlphaFoldDB" id="A0A2J6RHH7"/>
<dbReference type="OrthoDB" id="10252009at2759"/>
<dbReference type="InterPro" id="IPR000340">
    <property type="entry name" value="Dual-sp_phosphatase_cat-dom"/>
</dbReference>
<keyword evidence="3" id="KW-0378">Hydrolase</keyword>
<evidence type="ECO:0000256" key="4">
    <source>
        <dbReference type="ARBA" id="ARBA00022912"/>
    </source>
</evidence>
<dbReference type="SUPFAM" id="SSF52799">
    <property type="entry name" value="(Phosphotyrosine protein) phosphatases II"/>
    <property type="match status" value="1"/>
</dbReference>
<dbReference type="InterPro" id="IPR000387">
    <property type="entry name" value="Tyr_Pase_dom"/>
</dbReference>
<dbReference type="GO" id="GO:0017017">
    <property type="term" value="F:MAP kinase tyrosine/serine/threonine phosphatase activity"/>
    <property type="evidence" value="ECO:0007669"/>
    <property type="project" value="TreeGrafter"/>
</dbReference>
<dbReference type="Pfam" id="PF00782">
    <property type="entry name" value="DSPc"/>
    <property type="match status" value="1"/>
</dbReference>
<dbReference type="PROSITE" id="PS50056">
    <property type="entry name" value="TYR_PHOSPHATASE_2"/>
    <property type="match status" value="1"/>
</dbReference>
<accession>A0A2J6RHH7</accession>
<dbReference type="Gene3D" id="3.90.190.10">
    <property type="entry name" value="Protein tyrosine phosphatase superfamily"/>
    <property type="match status" value="1"/>
</dbReference>
<dbReference type="EMBL" id="KZ613948">
    <property type="protein sequence ID" value="PMD37966.1"/>
    <property type="molecule type" value="Genomic_DNA"/>
</dbReference>
<keyword evidence="4" id="KW-0904">Protein phosphatase</keyword>
<evidence type="ECO:0000256" key="3">
    <source>
        <dbReference type="ARBA" id="ARBA00022801"/>
    </source>
</evidence>
<dbReference type="CDD" id="cd14498">
    <property type="entry name" value="DSP"/>
    <property type="match status" value="1"/>
</dbReference>
<keyword evidence="7" id="KW-1185">Reference proteome</keyword>
<name>A0A2J6RHH7_HYAVF</name>
<reference evidence="6 7" key="1">
    <citation type="submission" date="2016-04" db="EMBL/GenBank/DDBJ databases">
        <title>A degradative enzymes factory behind the ericoid mycorrhizal symbiosis.</title>
        <authorList>
            <consortium name="DOE Joint Genome Institute"/>
            <person name="Martino E."/>
            <person name="Morin E."/>
            <person name="Grelet G."/>
            <person name="Kuo A."/>
            <person name="Kohler A."/>
            <person name="Daghino S."/>
            <person name="Barry K."/>
            <person name="Choi C."/>
            <person name="Cichocki N."/>
            <person name="Clum A."/>
            <person name="Copeland A."/>
            <person name="Hainaut M."/>
            <person name="Haridas S."/>
            <person name="Labutti K."/>
            <person name="Lindquist E."/>
            <person name="Lipzen A."/>
            <person name="Khouja H.-R."/>
            <person name="Murat C."/>
            <person name="Ohm R."/>
            <person name="Olson A."/>
            <person name="Spatafora J."/>
            <person name="Veneault-Fourrey C."/>
            <person name="Henrissat B."/>
            <person name="Grigoriev I."/>
            <person name="Martin F."/>
            <person name="Perotto S."/>
        </authorList>
    </citation>
    <scope>NUCLEOTIDE SEQUENCE [LARGE SCALE GENOMIC DNA]</scope>
    <source>
        <strain evidence="6 7">F</strain>
    </source>
</reference>
<proteinExistence type="inferred from homology"/>
<dbReference type="PROSITE" id="PS00383">
    <property type="entry name" value="TYR_PHOSPHATASE_1"/>
    <property type="match status" value="1"/>
</dbReference>
<comment type="similarity">
    <text evidence="1">Belongs to the protein-tyrosine phosphatase family. Non-receptor class dual specificity subfamily.</text>
</comment>